<comment type="caution">
    <text evidence="3">The sequence shown here is derived from an EMBL/GenBank/DDBJ whole genome shotgun (WGS) entry which is preliminary data.</text>
</comment>
<dbReference type="PANTHER" id="PTHR33595">
    <property type="entry name" value="VON WILLEBRAND FACTOR A DOMAIN PROTEIN"/>
    <property type="match status" value="1"/>
</dbReference>
<sequence>MGGRSGWCASRTPQITSDKSIVHSIIMLKFRPIAPKPPGGEAVSSGILQEKSTKNGRGKRKYVRVRGRRRQNNDQCKKRRSKSEPAKELGNEDRPSENSMVRLQLLPERSSHNVDFLQNLEDGDGKSRDDHKMMMGFGGQLGGWREALDPSVCQRVEVERGLVESQKNMIRALHEEREGLHYIAREAAVDIIETWINIECFTDAIMEGIGIGFSDKEKLSNLHIDTNPGFVSDNLNNVLWVNEAYKRMVTREENQESAAHEFRVYLLIKEKNMPYYWPEFACRVRVEYNWNGRKCTRTVPCDVWRMEFGGFAWKMDLKAALSLGL</sequence>
<feature type="region of interest" description="Disordered" evidence="1">
    <location>
        <begin position="32"/>
        <end position="99"/>
    </location>
</feature>
<reference evidence="3 4" key="1">
    <citation type="submission" date="2019-12" db="EMBL/GenBank/DDBJ databases">
        <authorList>
            <person name="Alioto T."/>
            <person name="Alioto T."/>
            <person name="Gomez Garrido J."/>
        </authorList>
    </citation>
    <scope>NUCLEOTIDE SEQUENCE [LARGE SCALE GENOMIC DNA]</scope>
</reference>
<protein>
    <recommendedName>
        <fullName evidence="2">DUF7950 domain-containing protein</fullName>
    </recommendedName>
</protein>
<evidence type="ECO:0000313" key="4">
    <source>
        <dbReference type="Proteomes" id="UP000594638"/>
    </source>
</evidence>
<dbReference type="PANTHER" id="PTHR33595:SF4">
    <property type="entry name" value="EMB|CAB62340.1"/>
    <property type="match status" value="1"/>
</dbReference>
<dbReference type="InterPro" id="IPR057710">
    <property type="entry name" value="DUF7950"/>
</dbReference>
<evidence type="ECO:0000313" key="3">
    <source>
        <dbReference type="EMBL" id="CAA2972175.1"/>
    </source>
</evidence>
<feature type="compositionally biased region" description="Basic and acidic residues" evidence="1">
    <location>
        <begin position="71"/>
        <end position="96"/>
    </location>
</feature>
<dbReference type="Pfam" id="PF25821">
    <property type="entry name" value="DUF7950"/>
    <property type="match status" value="1"/>
</dbReference>
<dbReference type="EMBL" id="CACTIH010002041">
    <property type="protein sequence ID" value="CAA2972175.1"/>
    <property type="molecule type" value="Genomic_DNA"/>
</dbReference>
<keyword evidence="4" id="KW-1185">Reference proteome</keyword>
<dbReference type="OrthoDB" id="1898295at2759"/>
<dbReference type="AlphaFoldDB" id="A0A8S0R275"/>
<name>A0A8S0R275_OLEEU</name>
<gene>
    <name evidence="3" type="ORF">OLEA9_A101914</name>
</gene>
<dbReference type="Gramene" id="OE9A101914T1">
    <property type="protein sequence ID" value="OE9A101914C1"/>
    <property type="gene ID" value="OE9A101914"/>
</dbReference>
<dbReference type="Proteomes" id="UP000594638">
    <property type="component" value="Unassembled WGS sequence"/>
</dbReference>
<feature type="compositionally biased region" description="Basic residues" evidence="1">
    <location>
        <begin position="54"/>
        <end position="70"/>
    </location>
</feature>
<feature type="domain" description="DUF7950" evidence="2">
    <location>
        <begin position="192"/>
        <end position="322"/>
    </location>
</feature>
<evidence type="ECO:0000256" key="1">
    <source>
        <dbReference type="SAM" id="MobiDB-lite"/>
    </source>
</evidence>
<evidence type="ECO:0000259" key="2">
    <source>
        <dbReference type="Pfam" id="PF25821"/>
    </source>
</evidence>
<proteinExistence type="predicted"/>
<organism evidence="3 4">
    <name type="scientific">Olea europaea subsp. europaea</name>
    <dbReference type="NCBI Taxonomy" id="158383"/>
    <lineage>
        <taxon>Eukaryota</taxon>
        <taxon>Viridiplantae</taxon>
        <taxon>Streptophyta</taxon>
        <taxon>Embryophyta</taxon>
        <taxon>Tracheophyta</taxon>
        <taxon>Spermatophyta</taxon>
        <taxon>Magnoliopsida</taxon>
        <taxon>eudicotyledons</taxon>
        <taxon>Gunneridae</taxon>
        <taxon>Pentapetalae</taxon>
        <taxon>asterids</taxon>
        <taxon>lamiids</taxon>
        <taxon>Lamiales</taxon>
        <taxon>Oleaceae</taxon>
        <taxon>Oleeae</taxon>
        <taxon>Olea</taxon>
    </lineage>
</organism>
<accession>A0A8S0R275</accession>